<organism evidence="2 3">
    <name type="scientific">Fusarium tjaetaba</name>
    <dbReference type="NCBI Taxonomy" id="1567544"/>
    <lineage>
        <taxon>Eukaryota</taxon>
        <taxon>Fungi</taxon>
        <taxon>Dikarya</taxon>
        <taxon>Ascomycota</taxon>
        <taxon>Pezizomycotina</taxon>
        <taxon>Sordariomycetes</taxon>
        <taxon>Hypocreomycetidae</taxon>
        <taxon>Hypocreales</taxon>
        <taxon>Nectriaceae</taxon>
        <taxon>Fusarium</taxon>
        <taxon>Fusarium fujikuroi species complex</taxon>
    </lineage>
</organism>
<keyword evidence="1" id="KW-0175">Coiled coil</keyword>
<evidence type="ECO:0000313" key="2">
    <source>
        <dbReference type="EMBL" id="KAF5635599.1"/>
    </source>
</evidence>
<dbReference type="OrthoDB" id="5087296at2759"/>
<name>A0A8H5VW38_9HYPO</name>
<accession>A0A8H5VW38</accession>
<dbReference type="EMBL" id="JAAQRI010000122">
    <property type="protein sequence ID" value="KAF5635599.1"/>
    <property type="molecule type" value="Genomic_DNA"/>
</dbReference>
<dbReference type="GeneID" id="59305080"/>
<sequence length="187" mass="22133">MVRILHMSHHDPLTREMFQTNDGLRFDLEYPEQAVIIPTRYNSRIALERDVQKVIEKIKEARERFSEMGRNKTLSNRQVRTTLEIAKQIVEAMNTIIKRYYKERQEGLNVKKQREYAAIKETGMAKALKQAEIAFKYHLDLQEKCFNYQMAKLARQMLDALDKLRRYSFEALSISNGNEPLWGTTLF</sequence>
<protein>
    <submittedName>
        <fullName evidence="2">Uncharacterized protein</fullName>
    </submittedName>
</protein>
<comment type="caution">
    <text evidence="2">The sequence shown here is derived from an EMBL/GenBank/DDBJ whole genome shotgun (WGS) entry which is preliminary data.</text>
</comment>
<evidence type="ECO:0000313" key="3">
    <source>
        <dbReference type="Proteomes" id="UP000530670"/>
    </source>
</evidence>
<dbReference type="RefSeq" id="XP_037206621.1">
    <property type="nucleotide sequence ID" value="XM_037352810.1"/>
</dbReference>
<proteinExistence type="predicted"/>
<keyword evidence="3" id="KW-1185">Reference proteome</keyword>
<dbReference type="AlphaFoldDB" id="A0A8H5VW38"/>
<dbReference type="Proteomes" id="UP000530670">
    <property type="component" value="Unassembled WGS sequence"/>
</dbReference>
<reference evidence="2 3" key="1">
    <citation type="submission" date="2020-05" db="EMBL/GenBank/DDBJ databases">
        <title>Identification and distribution of gene clusters putatively required for synthesis of sphingolipid metabolism inhibitors in phylogenetically diverse species of the filamentous fungus Fusarium.</title>
        <authorList>
            <person name="Kim H.-S."/>
            <person name="Busman M."/>
            <person name="Brown D.W."/>
            <person name="Divon H."/>
            <person name="Uhlig S."/>
            <person name="Proctor R.H."/>
        </authorList>
    </citation>
    <scope>NUCLEOTIDE SEQUENCE [LARGE SCALE GENOMIC DNA]</scope>
    <source>
        <strain evidence="2 3">NRRL 66243</strain>
    </source>
</reference>
<feature type="coiled-coil region" evidence="1">
    <location>
        <begin position="44"/>
        <end position="71"/>
    </location>
</feature>
<gene>
    <name evidence="2" type="ORF">FTJAE_6220</name>
</gene>
<evidence type="ECO:0000256" key="1">
    <source>
        <dbReference type="SAM" id="Coils"/>
    </source>
</evidence>